<protein>
    <submittedName>
        <fullName evidence="1">Uncharacterized protein</fullName>
    </submittedName>
</protein>
<dbReference type="Proteomes" id="UP000724584">
    <property type="component" value="Unassembled WGS sequence"/>
</dbReference>
<evidence type="ECO:0000313" key="1">
    <source>
        <dbReference type="EMBL" id="KAH6640474.1"/>
    </source>
</evidence>
<keyword evidence="2" id="KW-1185">Reference proteome</keyword>
<accession>A0ACB7PFA6</accession>
<proteinExistence type="predicted"/>
<gene>
    <name evidence="1" type="ORF">F5144DRAFT_95406</name>
</gene>
<evidence type="ECO:0000313" key="2">
    <source>
        <dbReference type="Proteomes" id="UP000724584"/>
    </source>
</evidence>
<dbReference type="EMBL" id="JAGIZQ010000002">
    <property type="protein sequence ID" value="KAH6640474.1"/>
    <property type="molecule type" value="Genomic_DNA"/>
</dbReference>
<reference evidence="1 2" key="1">
    <citation type="journal article" date="2021" name="Nat. Commun.">
        <title>Genetic determinants of endophytism in the Arabidopsis root mycobiome.</title>
        <authorList>
            <person name="Mesny F."/>
            <person name="Miyauchi S."/>
            <person name="Thiergart T."/>
            <person name="Pickel B."/>
            <person name="Atanasova L."/>
            <person name="Karlsson M."/>
            <person name="Huettel B."/>
            <person name="Barry K.W."/>
            <person name="Haridas S."/>
            <person name="Chen C."/>
            <person name="Bauer D."/>
            <person name="Andreopoulos W."/>
            <person name="Pangilinan J."/>
            <person name="LaButti K."/>
            <person name="Riley R."/>
            <person name="Lipzen A."/>
            <person name="Clum A."/>
            <person name="Drula E."/>
            <person name="Henrissat B."/>
            <person name="Kohler A."/>
            <person name="Grigoriev I.V."/>
            <person name="Martin F.M."/>
            <person name="Hacquard S."/>
        </authorList>
    </citation>
    <scope>NUCLEOTIDE SEQUENCE [LARGE SCALE GENOMIC DNA]</scope>
    <source>
        <strain evidence="1 2">MPI-SDFR-AT-0079</strain>
    </source>
</reference>
<sequence length="274" mass="30671">MDDHLYRRPGSHQGTRRPSFVPPRVNTDSLRHDEFMWPLWVMAGRRYQAPLDCLFSRDWPAAFIHAKLVEVIVKATKLPIVDFEQSYQTPMGHITCTRAFGVLVRPDGLDNFHILLLPILETDIYPYGNIPIIMGQPQVTYFMGPNWPPIEADEALPPLIQPDFSSSRHSYTFPGAPAMYNPTATGGFYNNTLLPASPSPLAYTPDQTQVNFPQVGHYTFPPAAMMGGLSREDQTRMWVDHYNGNGGSGSDSNDNGGDDSGNNVPFWTWDIVDG</sequence>
<comment type="caution">
    <text evidence="1">The sequence shown here is derived from an EMBL/GenBank/DDBJ whole genome shotgun (WGS) entry which is preliminary data.</text>
</comment>
<organism evidence="1 2">
    <name type="scientific">Chaetomium tenue</name>
    <dbReference type="NCBI Taxonomy" id="1854479"/>
    <lineage>
        <taxon>Eukaryota</taxon>
        <taxon>Fungi</taxon>
        <taxon>Dikarya</taxon>
        <taxon>Ascomycota</taxon>
        <taxon>Pezizomycotina</taxon>
        <taxon>Sordariomycetes</taxon>
        <taxon>Sordariomycetidae</taxon>
        <taxon>Sordariales</taxon>
        <taxon>Chaetomiaceae</taxon>
        <taxon>Chaetomium</taxon>
    </lineage>
</organism>
<name>A0ACB7PFA6_9PEZI</name>